<comment type="caution">
    <text evidence="2">The sequence shown here is derived from an EMBL/GenBank/DDBJ whole genome shotgun (WGS) entry which is preliminary data.</text>
</comment>
<keyword evidence="1" id="KW-1133">Transmembrane helix</keyword>
<evidence type="ECO:0000313" key="3">
    <source>
        <dbReference type="Proteomes" id="UP001184614"/>
    </source>
</evidence>
<proteinExistence type="predicted"/>
<feature type="transmembrane region" description="Helical" evidence="1">
    <location>
        <begin position="66"/>
        <end position="87"/>
    </location>
</feature>
<keyword evidence="1" id="KW-0472">Membrane</keyword>
<feature type="non-terminal residue" evidence="2">
    <location>
        <position position="1"/>
    </location>
</feature>
<organism evidence="2 3">
    <name type="scientific">Brucella pseudogrignonensis</name>
    <dbReference type="NCBI Taxonomy" id="419475"/>
    <lineage>
        <taxon>Bacteria</taxon>
        <taxon>Pseudomonadati</taxon>
        <taxon>Pseudomonadota</taxon>
        <taxon>Alphaproteobacteria</taxon>
        <taxon>Hyphomicrobiales</taxon>
        <taxon>Brucellaceae</taxon>
        <taxon>Brucella/Ochrobactrum group</taxon>
        <taxon>Brucella</taxon>
    </lineage>
</organism>
<protein>
    <submittedName>
        <fullName evidence="2">Uncharacterized protein involved in response to NO</fullName>
    </submittedName>
</protein>
<feature type="transmembrane region" description="Helical" evidence="1">
    <location>
        <begin position="6"/>
        <end position="25"/>
    </location>
</feature>
<keyword evidence="3" id="KW-1185">Reference proteome</keyword>
<gene>
    <name evidence="2" type="ORF">J2782_004430</name>
</gene>
<feature type="transmembrane region" description="Helical" evidence="1">
    <location>
        <begin position="37"/>
        <end position="60"/>
    </location>
</feature>
<reference evidence="2 3" key="1">
    <citation type="submission" date="2023-07" db="EMBL/GenBank/DDBJ databases">
        <title>Sorghum-associated microbial communities from plants grown in Nebraska, USA.</title>
        <authorList>
            <person name="Schachtman D."/>
        </authorList>
    </citation>
    <scope>NUCLEOTIDE SEQUENCE [LARGE SCALE GENOMIC DNA]</scope>
    <source>
        <strain evidence="2 3">DS1730</strain>
    </source>
</reference>
<accession>A0ABU1MF61</accession>
<evidence type="ECO:0000313" key="2">
    <source>
        <dbReference type="EMBL" id="MDR6434677.1"/>
    </source>
</evidence>
<dbReference type="Pfam" id="PF05940">
    <property type="entry name" value="NnrS"/>
    <property type="match status" value="1"/>
</dbReference>
<dbReference type="Proteomes" id="UP001184614">
    <property type="component" value="Unassembled WGS sequence"/>
</dbReference>
<evidence type="ECO:0000256" key="1">
    <source>
        <dbReference type="SAM" id="Phobius"/>
    </source>
</evidence>
<dbReference type="EMBL" id="JAVDQT010000014">
    <property type="protein sequence ID" value="MDR6434677.1"/>
    <property type="molecule type" value="Genomic_DNA"/>
</dbReference>
<name>A0ABU1MF61_9HYPH</name>
<keyword evidence="1" id="KW-0812">Transmembrane</keyword>
<dbReference type="RefSeq" id="WP_310016148.1">
    <property type="nucleotide sequence ID" value="NZ_JAVDQT010000014.1"/>
</dbReference>
<sequence>GHLNPFSALHIMTVGVIGCMMLAVMTRATRGHTGRPLTATPTTQIAYLCIILAALTRPFAEMMPNFFHTFLAGSALLWMLAFGLYVLEYGPMLSCKRKT</sequence>
<dbReference type="InterPro" id="IPR010266">
    <property type="entry name" value="NnrS"/>
</dbReference>